<evidence type="ECO:0000256" key="1">
    <source>
        <dbReference type="ARBA" id="ARBA00022614"/>
    </source>
</evidence>
<sequence>MGRNNTLYRHTIMPLLGLYHVALFCAFSVGLVTGQNEACQVCTCTPTKVVDCTGKGLTSLPPGIPENTLVLKFGHNNLTRIRRHTFKNLTRLRRLNLESNHISTIEPGGFIGLSRVLNLLLEYNHVEKLDADIMSGIGGGFGFYMRMEGNNLKSLGPLTFHRVATPYRITFRSNALVEVPSRLMYQENKEVTMYTLVFTDNKIERLAPDAFEGVKYIHTLYFTSNRIASLPENVFINTTIGSTLDLSSNLLKGLPAGVFRSSGKLRALYLNNNLFSVLSKKMFDGLHSLQEVMISNNPITKMDERVFSDTQLVNMYIYNTQLTSTGNRPFVTRNNTIKLASFHGNNIKIISDSVWQDLGPQCKVYIGTTLQRAPNARSDLEIDLVGSGFVQSINVTHETGQALSSAGFSCLELSDALWVCTPCHQGFYGGPLNSCRPCPPGGFFQNRTGQVVRRRGDMNCHFCNNGTYVTLETHPGRNIGDCVVCPSGTDKNRQAGFRACPCVSNYYRRDRFGECFPCPLEGINCSGEYQHLLPGFWWTWDWSSVDNYHSYKKFVQNILVRNDSYDRNTLSFQGALPKVQACPRNESCQNLGDGVNMTCQLGYGDFMCSQCIAGFYSWLDRCFECPRWWVFLLEVLASVLTIVLVVAIVVWDLRRHHRRGRSILSVLFSRFKILLGFYQIIGEIFDALHDLPWPRPLMKVGQFFKVLEVNIMQMIVSPRCYFPNFTYPTIYIEFMAGLSFFMLVIVLVMSVYRIKQCYLRLKETPVDVCNELMARTKQKCYLVVVVLLFITYPSLSSTILTLLPTGCDVFYLDEKETIKVLRLRSDYSIDCETDQHVGYTYVAEVSLCYVIGFPSVLLVMLWTNHRGRLKKASDPSSSLEFRNISDQTPSEDLDQQTDHDNQRHQTDDVSHRSTNNFATVASQDNAYDIMHVDPSIDQPVSLPAFSSSAARSVTWGTFLCENYKEKFWYWEIVELVRKILQVLFVLLFGAEDHFTLFATIVLSVGFLVVHAYVKPMKDAAEHRLQMCSLASIFLNLLAASLLLLPSEGSNPSNSRKEVLAVFFVLLNLSIVAFVAGSAIMTLAKTVFNTACCQHTAGFIAHAFCRLRPSRLYWAPRRRRRGRGTAGETQGLLSGRPDAQSVHPESLTETLAV</sequence>
<feature type="transmembrane region" description="Helical" evidence="5">
    <location>
        <begin position="1025"/>
        <end position="1046"/>
    </location>
</feature>
<feature type="transmembrane region" description="Helical" evidence="5">
    <location>
        <begin position="841"/>
        <end position="862"/>
    </location>
</feature>
<dbReference type="InterPro" id="IPR001611">
    <property type="entry name" value="Leu-rich_rpt"/>
</dbReference>
<dbReference type="InterPro" id="IPR009030">
    <property type="entry name" value="Growth_fac_rcpt_cys_sf"/>
</dbReference>
<keyword evidence="3" id="KW-0677">Repeat</keyword>
<keyword evidence="5" id="KW-0812">Transmembrane</keyword>
<keyword evidence="5" id="KW-1133">Transmembrane helix</keyword>
<protein>
    <submittedName>
        <fullName evidence="9">Uncharacterized protein LOC110976134</fullName>
    </submittedName>
</protein>
<gene>
    <name evidence="9" type="primary">LOC110976134</name>
</gene>
<dbReference type="GeneID" id="110976134"/>
<feature type="chain" id="PRO_5034340413" evidence="6">
    <location>
        <begin position="35"/>
        <end position="1152"/>
    </location>
</feature>
<dbReference type="PROSITE" id="PS51450">
    <property type="entry name" value="LRR"/>
    <property type="match status" value="1"/>
</dbReference>
<evidence type="ECO:0000259" key="7">
    <source>
        <dbReference type="SMART" id="SM00013"/>
    </source>
</evidence>
<dbReference type="Proteomes" id="UP000694845">
    <property type="component" value="Unplaced"/>
</dbReference>
<dbReference type="Pfam" id="PF13855">
    <property type="entry name" value="LRR_8"/>
    <property type="match status" value="2"/>
</dbReference>
<evidence type="ECO:0000313" key="8">
    <source>
        <dbReference type="Proteomes" id="UP000694845"/>
    </source>
</evidence>
<dbReference type="SUPFAM" id="SSF57184">
    <property type="entry name" value="Growth factor receptor domain"/>
    <property type="match status" value="1"/>
</dbReference>
<feature type="region of interest" description="Disordered" evidence="4">
    <location>
        <begin position="869"/>
        <end position="910"/>
    </location>
</feature>
<dbReference type="OMA" id="TSWTDHV"/>
<dbReference type="RefSeq" id="XP_022084859.1">
    <property type="nucleotide sequence ID" value="XM_022229167.1"/>
</dbReference>
<evidence type="ECO:0000313" key="9">
    <source>
        <dbReference type="RefSeq" id="XP_022084859.1"/>
    </source>
</evidence>
<dbReference type="PANTHER" id="PTHR24373">
    <property type="entry name" value="SLIT RELATED LEUCINE-RICH REPEAT NEURONAL PROTEIN"/>
    <property type="match status" value="1"/>
</dbReference>
<evidence type="ECO:0000256" key="2">
    <source>
        <dbReference type="ARBA" id="ARBA00022729"/>
    </source>
</evidence>
<dbReference type="Gene3D" id="3.80.10.10">
    <property type="entry name" value="Ribonuclease Inhibitor"/>
    <property type="match status" value="2"/>
</dbReference>
<reference evidence="9" key="1">
    <citation type="submission" date="2025-08" db="UniProtKB">
        <authorList>
            <consortium name="RefSeq"/>
        </authorList>
    </citation>
    <scope>IDENTIFICATION</scope>
</reference>
<feature type="transmembrane region" description="Helical" evidence="5">
    <location>
        <begin position="967"/>
        <end position="988"/>
    </location>
</feature>
<dbReference type="InterPro" id="IPR032675">
    <property type="entry name" value="LRR_dom_sf"/>
</dbReference>
<dbReference type="InterPro" id="IPR003591">
    <property type="entry name" value="Leu-rich_rpt_typical-subtyp"/>
</dbReference>
<keyword evidence="5" id="KW-0472">Membrane</keyword>
<dbReference type="PANTHER" id="PTHR24373:SF370">
    <property type="entry name" value="FISH-LIPS, ISOFORM E"/>
    <property type="match status" value="1"/>
</dbReference>
<feature type="signal peptide" evidence="6">
    <location>
        <begin position="1"/>
        <end position="34"/>
    </location>
</feature>
<keyword evidence="2 6" id="KW-0732">Signal</keyword>
<dbReference type="InterPro" id="IPR000372">
    <property type="entry name" value="LRRNT"/>
</dbReference>
<evidence type="ECO:0000256" key="3">
    <source>
        <dbReference type="ARBA" id="ARBA00022737"/>
    </source>
</evidence>
<evidence type="ECO:0000256" key="4">
    <source>
        <dbReference type="SAM" id="MobiDB-lite"/>
    </source>
</evidence>
<name>A0A8B7XVH4_ACAPL</name>
<feature type="transmembrane region" description="Helical" evidence="5">
    <location>
        <begin position="628"/>
        <end position="651"/>
    </location>
</feature>
<dbReference type="KEGG" id="aplc:110976134"/>
<dbReference type="SUPFAM" id="SSF52058">
    <property type="entry name" value="L domain-like"/>
    <property type="match status" value="1"/>
</dbReference>
<feature type="transmembrane region" description="Helical" evidence="5">
    <location>
        <begin position="663"/>
        <end position="681"/>
    </location>
</feature>
<feature type="region of interest" description="Disordered" evidence="4">
    <location>
        <begin position="1117"/>
        <end position="1152"/>
    </location>
</feature>
<feature type="transmembrane region" description="Helical" evidence="5">
    <location>
        <begin position="730"/>
        <end position="752"/>
    </location>
</feature>
<dbReference type="InterPro" id="IPR050328">
    <property type="entry name" value="Dev_Immune_Receptor"/>
</dbReference>
<feature type="compositionally biased region" description="Basic and acidic residues" evidence="4">
    <location>
        <begin position="896"/>
        <end position="910"/>
    </location>
</feature>
<organism evidence="8 9">
    <name type="scientific">Acanthaster planci</name>
    <name type="common">Crown-of-thorns starfish</name>
    <dbReference type="NCBI Taxonomy" id="133434"/>
    <lineage>
        <taxon>Eukaryota</taxon>
        <taxon>Metazoa</taxon>
        <taxon>Echinodermata</taxon>
        <taxon>Eleutherozoa</taxon>
        <taxon>Asterozoa</taxon>
        <taxon>Asteroidea</taxon>
        <taxon>Valvatacea</taxon>
        <taxon>Valvatida</taxon>
        <taxon>Acanthasteridae</taxon>
        <taxon>Acanthaster</taxon>
    </lineage>
</organism>
<keyword evidence="1" id="KW-0433">Leucine-rich repeat</keyword>
<feature type="domain" description="LRRNT" evidence="7">
    <location>
        <begin position="38"/>
        <end position="70"/>
    </location>
</feature>
<dbReference type="OrthoDB" id="676979at2759"/>
<feature type="transmembrane region" description="Helical" evidence="5">
    <location>
        <begin position="994"/>
        <end position="1013"/>
    </location>
</feature>
<proteinExistence type="predicted"/>
<keyword evidence="8" id="KW-1185">Reference proteome</keyword>
<feature type="transmembrane region" description="Helical" evidence="5">
    <location>
        <begin position="1058"/>
        <end position="1079"/>
    </location>
</feature>
<dbReference type="AlphaFoldDB" id="A0A8B7XVH4"/>
<feature type="compositionally biased region" description="Polar residues" evidence="4">
    <location>
        <begin position="874"/>
        <end position="888"/>
    </location>
</feature>
<evidence type="ECO:0000256" key="5">
    <source>
        <dbReference type="SAM" id="Phobius"/>
    </source>
</evidence>
<accession>A0A8B7XVH4</accession>
<evidence type="ECO:0000256" key="6">
    <source>
        <dbReference type="SAM" id="SignalP"/>
    </source>
</evidence>
<feature type="transmembrane region" description="Helical" evidence="5">
    <location>
        <begin position="780"/>
        <end position="803"/>
    </location>
</feature>
<dbReference type="SMART" id="SM00013">
    <property type="entry name" value="LRRNT"/>
    <property type="match status" value="1"/>
</dbReference>
<dbReference type="SMART" id="SM00369">
    <property type="entry name" value="LRR_TYP"/>
    <property type="match status" value="7"/>
</dbReference>